<protein>
    <submittedName>
        <fullName evidence="1">Uncharacterized protein</fullName>
    </submittedName>
</protein>
<gene>
    <name evidence="1" type="ORF">AYBTSS11_LOCUS17694</name>
</gene>
<dbReference type="Proteomes" id="UP001189624">
    <property type="component" value="Chromosome 5"/>
</dbReference>
<reference evidence="1" key="1">
    <citation type="submission" date="2023-10" db="EMBL/GenBank/DDBJ databases">
        <authorList>
            <person name="Domelevo Entfellner J.-B."/>
        </authorList>
    </citation>
    <scope>NUCLEOTIDE SEQUENCE</scope>
</reference>
<accession>A0AA86SXW3</accession>
<evidence type="ECO:0000313" key="2">
    <source>
        <dbReference type="Proteomes" id="UP001189624"/>
    </source>
</evidence>
<evidence type="ECO:0000313" key="1">
    <source>
        <dbReference type="EMBL" id="CAJ1958365.1"/>
    </source>
</evidence>
<name>A0AA86SXW3_9FABA</name>
<organism evidence="1 2">
    <name type="scientific">Sphenostylis stenocarpa</name>
    <dbReference type="NCBI Taxonomy" id="92480"/>
    <lineage>
        <taxon>Eukaryota</taxon>
        <taxon>Viridiplantae</taxon>
        <taxon>Streptophyta</taxon>
        <taxon>Embryophyta</taxon>
        <taxon>Tracheophyta</taxon>
        <taxon>Spermatophyta</taxon>
        <taxon>Magnoliopsida</taxon>
        <taxon>eudicotyledons</taxon>
        <taxon>Gunneridae</taxon>
        <taxon>Pentapetalae</taxon>
        <taxon>rosids</taxon>
        <taxon>fabids</taxon>
        <taxon>Fabales</taxon>
        <taxon>Fabaceae</taxon>
        <taxon>Papilionoideae</taxon>
        <taxon>50 kb inversion clade</taxon>
        <taxon>NPAAA clade</taxon>
        <taxon>indigoferoid/millettioid clade</taxon>
        <taxon>Phaseoleae</taxon>
        <taxon>Sphenostylis</taxon>
    </lineage>
</organism>
<sequence>MVAVEGGRRVPYLLRTPLSRRYSVGPNPTSQTHATIKATSQLPFFVSTLTSLQKSRC</sequence>
<dbReference type="EMBL" id="OY731402">
    <property type="protein sequence ID" value="CAJ1958365.1"/>
    <property type="molecule type" value="Genomic_DNA"/>
</dbReference>
<keyword evidence="2" id="KW-1185">Reference proteome</keyword>
<proteinExistence type="predicted"/>
<dbReference type="AlphaFoldDB" id="A0AA86SXW3"/>
<dbReference type="Gramene" id="rna-AYBTSS11_LOCUS17694">
    <property type="protein sequence ID" value="CAJ1958365.1"/>
    <property type="gene ID" value="gene-AYBTSS11_LOCUS17694"/>
</dbReference>